<dbReference type="InterPro" id="IPR003594">
    <property type="entry name" value="HATPase_dom"/>
</dbReference>
<feature type="transmembrane region" description="Helical" evidence="10">
    <location>
        <begin position="6"/>
        <end position="26"/>
    </location>
</feature>
<keyword evidence="5" id="KW-0547">Nucleotide-binding</keyword>
<evidence type="ECO:0000256" key="4">
    <source>
        <dbReference type="ARBA" id="ARBA00022679"/>
    </source>
</evidence>
<evidence type="ECO:0000313" key="14">
    <source>
        <dbReference type="Proteomes" id="UP001501455"/>
    </source>
</evidence>
<keyword evidence="8" id="KW-0902">Two-component regulatory system</keyword>
<dbReference type="RefSeq" id="WP_193457095.1">
    <property type="nucleotide sequence ID" value="NZ_BAAAXF010000082.1"/>
</dbReference>
<dbReference type="PANTHER" id="PTHR24421">
    <property type="entry name" value="NITRATE/NITRITE SENSOR PROTEIN NARX-RELATED"/>
    <property type="match status" value="1"/>
</dbReference>
<dbReference type="InterPro" id="IPR036890">
    <property type="entry name" value="HATPase_C_sf"/>
</dbReference>
<dbReference type="Proteomes" id="UP001501455">
    <property type="component" value="Unassembled WGS sequence"/>
</dbReference>
<dbReference type="Gene3D" id="1.20.5.1930">
    <property type="match status" value="1"/>
</dbReference>
<evidence type="ECO:0000256" key="9">
    <source>
        <dbReference type="SAM" id="Coils"/>
    </source>
</evidence>
<dbReference type="SUPFAM" id="SSF55874">
    <property type="entry name" value="ATPase domain of HSP90 chaperone/DNA topoisomerase II/histidine kinase"/>
    <property type="match status" value="1"/>
</dbReference>
<organism evidence="13 14">
    <name type="scientific">Streptomyces prasinosporus</name>
    <dbReference type="NCBI Taxonomy" id="68256"/>
    <lineage>
        <taxon>Bacteria</taxon>
        <taxon>Bacillati</taxon>
        <taxon>Actinomycetota</taxon>
        <taxon>Actinomycetes</taxon>
        <taxon>Kitasatosporales</taxon>
        <taxon>Streptomycetaceae</taxon>
        <taxon>Streptomyces</taxon>
        <taxon>Streptomyces albogriseolus group</taxon>
    </lineage>
</organism>
<keyword evidence="10" id="KW-1133">Transmembrane helix</keyword>
<evidence type="ECO:0000256" key="3">
    <source>
        <dbReference type="ARBA" id="ARBA00022553"/>
    </source>
</evidence>
<dbReference type="EC" id="2.7.13.3" evidence="2"/>
<sequence length="375" mass="39152">MDKGRFAVPAGVTAWATALGVAALMLGTGLSGPHPSGGRGLLGSVLLVAGGLSLAAHRRAPLGVLAVTGVCAVGYLAAGFEALAVSCLVAVYGAVRAGHRKATVAVSLGLVAALHLTALVLHEGTPGEAMAQARNTLELAWLIAAFAAGEAVRQAERRADEAERTREETARRRADEERLRIARELHDSLTHQISVVKVQSEVAVHVARRRGEPVSEALLAIQEAGREASRELRATLEALRDDDTAPPHGLDHIPGLVERFRGTGLRTTLTITGHPHSVPAAVSRTAYRIVQESLTNVTRHAAATTASVLIDYRPEALAVRVDDNGEATVRSAPTPGHGLLGMRERVAALGGRLCTEPRSAGGFTVQAELPTNGAS</sequence>
<evidence type="ECO:0000256" key="10">
    <source>
        <dbReference type="SAM" id="Phobius"/>
    </source>
</evidence>
<gene>
    <name evidence="13" type="ORF">GCM10019016_126010</name>
</gene>
<evidence type="ECO:0000259" key="12">
    <source>
        <dbReference type="Pfam" id="PF07730"/>
    </source>
</evidence>
<keyword evidence="3" id="KW-0597">Phosphoprotein</keyword>
<evidence type="ECO:0000256" key="6">
    <source>
        <dbReference type="ARBA" id="ARBA00022777"/>
    </source>
</evidence>
<evidence type="ECO:0000259" key="11">
    <source>
        <dbReference type="Pfam" id="PF02518"/>
    </source>
</evidence>
<keyword evidence="14" id="KW-1185">Reference proteome</keyword>
<protein>
    <recommendedName>
        <fullName evidence="2">histidine kinase</fullName>
        <ecNumber evidence="2">2.7.13.3</ecNumber>
    </recommendedName>
</protein>
<proteinExistence type="predicted"/>
<keyword evidence="10" id="KW-0812">Transmembrane</keyword>
<dbReference type="PANTHER" id="PTHR24421:SF10">
    <property type="entry name" value="NITRATE_NITRITE SENSOR PROTEIN NARQ"/>
    <property type="match status" value="1"/>
</dbReference>
<feature type="domain" description="Signal transduction histidine kinase subgroup 3 dimerisation and phosphoacceptor" evidence="12">
    <location>
        <begin position="177"/>
        <end position="242"/>
    </location>
</feature>
<keyword evidence="10" id="KW-0472">Membrane</keyword>
<dbReference type="EMBL" id="BAAAXF010000082">
    <property type="protein sequence ID" value="GAA3505488.1"/>
    <property type="molecule type" value="Genomic_DNA"/>
</dbReference>
<evidence type="ECO:0000256" key="5">
    <source>
        <dbReference type="ARBA" id="ARBA00022741"/>
    </source>
</evidence>
<dbReference type="Pfam" id="PF02518">
    <property type="entry name" value="HATPase_c"/>
    <property type="match status" value="1"/>
</dbReference>
<evidence type="ECO:0000256" key="8">
    <source>
        <dbReference type="ARBA" id="ARBA00023012"/>
    </source>
</evidence>
<keyword evidence="9" id="KW-0175">Coiled coil</keyword>
<evidence type="ECO:0000256" key="2">
    <source>
        <dbReference type="ARBA" id="ARBA00012438"/>
    </source>
</evidence>
<reference evidence="14" key="1">
    <citation type="journal article" date="2019" name="Int. J. Syst. Evol. Microbiol.">
        <title>The Global Catalogue of Microorganisms (GCM) 10K type strain sequencing project: providing services to taxonomists for standard genome sequencing and annotation.</title>
        <authorList>
            <consortium name="The Broad Institute Genomics Platform"/>
            <consortium name="The Broad Institute Genome Sequencing Center for Infectious Disease"/>
            <person name="Wu L."/>
            <person name="Ma J."/>
        </authorList>
    </citation>
    <scope>NUCLEOTIDE SEQUENCE [LARGE SCALE GENOMIC DNA]</scope>
    <source>
        <strain evidence="14">JCM 4816</strain>
    </source>
</reference>
<feature type="coiled-coil region" evidence="9">
    <location>
        <begin position="152"/>
        <end position="179"/>
    </location>
</feature>
<accession>A0ABP6UCJ9</accession>
<dbReference type="GO" id="GO:0016301">
    <property type="term" value="F:kinase activity"/>
    <property type="evidence" value="ECO:0007669"/>
    <property type="project" value="UniProtKB-KW"/>
</dbReference>
<keyword evidence="6 13" id="KW-0418">Kinase</keyword>
<keyword evidence="4" id="KW-0808">Transferase</keyword>
<evidence type="ECO:0000256" key="1">
    <source>
        <dbReference type="ARBA" id="ARBA00000085"/>
    </source>
</evidence>
<comment type="catalytic activity">
    <reaction evidence="1">
        <text>ATP + protein L-histidine = ADP + protein N-phospho-L-histidine.</text>
        <dbReference type="EC" id="2.7.13.3"/>
    </reaction>
</comment>
<feature type="transmembrane region" description="Helical" evidence="10">
    <location>
        <begin position="102"/>
        <end position="121"/>
    </location>
</feature>
<feature type="transmembrane region" description="Helical" evidence="10">
    <location>
        <begin position="62"/>
        <end position="95"/>
    </location>
</feature>
<feature type="domain" description="Histidine kinase/HSP90-like ATPase" evidence="11">
    <location>
        <begin position="283"/>
        <end position="371"/>
    </location>
</feature>
<dbReference type="Pfam" id="PF07730">
    <property type="entry name" value="HisKA_3"/>
    <property type="match status" value="1"/>
</dbReference>
<comment type="caution">
    <text evidence="13">The sequence shown here is derived from an EMBL/GenBank/DDBJ whole genome shotgun (WGS) entry which is preliminary data.</text>
</comment>
<dbReference type="InterPro" id="IPR050482">
    <property type="entry name" value="Sensor_HK_TwoCompSys"/>
</dbReference>
<dbReference type="InterPro" id="IPR011712">
    <property type="entry name" value="Sig_transdc_His_kin_sub3_dim/P"/>
</dbReference>
<dbReference type="Gene3D" id="3.30.565.10">
    <property type="entry name" value="Histidine kinase-like ATPase, C-terminal domain"/>
    <property type="match status" value="1"/>
</dbReference>
<name>A0ABP6UCJ9_9ACTN</name>
<evidence type="ECO:0000256" key="7">
    <source>
        <dbReference type="ARBA" id="ARBA00022840"/>
    </source>
</evidence>
<keyword evidence="7" id="KW-0067">ATP-binding</keyword>
<evidence type="ECO:0000313" key="13">
    <source>
        <dbReference type="EMBL" id="GAA3505488.1"/>
    </source>
</evidence>
<dbReference type="CDD" id="cd16917">
    <property type="entry name" value="HATPase_UhpB-NarQ-NarX-like"/>
    <property type="match status" value="1"/>
</dbReference>